<feature type="region of interest" description="Disordered" evidence="1">
    <location>
        <begin position="321"/>
        <end position="348"/>
    </location>
</feature>
<evidence type="ECO:0000313" key="2">
    <source>
        <dbReference type="EMBL" id="WAQ81410.1"/>
    </source>
</evidence>
<protein>
    <submittedName>
        <fullName evidence="2">Uncharacterized protein</fullName>
    </submittedName>
</protein>
<feature type="compositionally biased region" description="Basic and acidic residues" evidence="1">
    <location>
        <begin position="53"/>
        <end position="78"/>
    </location>
</feature>
<gene>
    <name evidence="2" type="ORF">PtA15_1A751</name>
</gene>
<name>A0ABY7CC12_9BASI</name>
<feature type="region of interest" description="Disordered" evidence="1">
    <location>
        <begin position="1"/>
        <end position="291"/>
    </location>
</feature>
<feature type="compositionally biased region" description="Acidic residues" evidence="1">
    <location>
        <begin position="113"/>
        <end position="124"/>
    </location>
</feature>
<feature type="compositionally biased region" description="Basic and acidic residues" evidence="1">
    <location>
        <begin position="206"/>
        <end position="219"/>
    </location>
</feature>
<proteinExistence type="predicted"/>
<sequence>MSDVNPSGAPRNTVDSQELHDSQPKSPATTTLAGSQKKRAANSGEPKKKRARQTKEEMAAARAEEERMRQIKDAEKEKKKAKKEKKKAEKKATKKKSAGSRAPGRGAGLYDNSSEEDDSGTEQPEDPKRSNSPEVFYSDWVPTQDEAEHQPSQVESDGQEKRNQTAAETLIPDVVNNLDELPPPLDFPPLVSRTDGGNTQAQPNVMDDRVDTSRRDSSEHLSPQTPRNPVCRQKSQSIPPSTSASESTQTRRQRFPNQRAGNATREGPPKEASSKSKMSSVAGAFGESSEQRFGFLDNHMSWEKEKYGRIETKEKEIFSWEKEKDERDHTEAKGKAARELKWEKQKYN</sequence>
<accession>A0ABY7CC12</accession>
<evidence type="ECO:0000256" key="1">
    <source>
        <dbReference type="SAM" id="MobiDB-lite"/>
    </source>
</evidence>
<dbReference type="EMBL" id="CP110421">
    <property type="protein sequence ID" value="WAQ81410.1"/>
    <property type="molecule type" value="Genomic_DNA"/>
</dbReference>
<organism evidence="2 3">
    <name type="scientific">Puccinia triticina</name>
    <dbReference type="NCBI Taxonomy" id="208348"/>
    <lineage>
        <taxon>Eukaryota</taxon>
        <taxon>Fungi</taxon>
        <taxon>Dikarya</taxon>
        <taxon>Basidiomycota</taxon>
        <taxon>Pucciniomycotina</taxon>
        <taxon>Pucciniomycetes</taxon>
        <taxon>Pucciniales</taxon>
        <taxon>Pucciniaceae</taxon>
        <taxon>Puccinia</taxon>
    </lineage>
</organism>
<feature type="compositionally biased region" description="Polar residues" evidence="1">
    <location>
        <begin position="220"/>
        <end position="261"/>
    </location>
</feature>
<reference evidence="2" key="1">
    <citation type="submission" date="2022-10" db="EMBL/GenBank/DDBJ databases">
        <title>Puccinia triticina Genome sequencing and assembly.</title>
        <authorList>
            <person name="Li C."/>
        </authorList>
    </citation>
    <scope>NUCLEOTIDE SEQUENCE</scope>
    <source>
        <strain evidence="2">Pt15</strain>
    </source>
</reference>
<dbReference type="RefSeq" id="XP_053016965.1">
    <property type="nucleotide sequence ID" value="XM_053165811.1"/>
</dbReference>
<dbReference type="GeneID" id="77806706"/>
<dbReference type="PANTHER" id="PTHR33246">
    <property type="entry name" value="CCHC-TYPE DOMAIN-CONTAINING PROTEIN"/>
    <property type="match status" value="1"/>
</dbReference>
<feature type="compositionally biased region" description="Polar residues" evidence="1">
    <location>
        <begin position="24"/>
        <end position="34"/>
    </location>
</feature>
<dbReference type="Proteomes" id="UP001164743">
    <property type="component" value="Chromosome 1A"/>
</dbReference>
<evidence type="ECO:0000313" key="3">
    <source>
        <dbReference type="Proteomes" id="UP001164743"/>
    </source>
</evidence>
<keyword evidence="3" id="KW-1185">Reference proteome</keyword>
<dbReference type="PANTHER" id="PTHR33246:SF51">
    <property type="entry name" value="MYB_SANT-LIKE DOMAIN-CONTAINING PROTEIN"/>
    <property type="match status" value="1"/>
</dbReference>